<evidence type="ECO:0000259" key="2">
    <source>
        <dbReference type="Pfam" id="PF12572"/>
    </source>
</evidence>
<dbReference type="InterPro" id="IPR022226">
    <property type="entry name" value="DUF3752"/>
</dbReference>
<protein>
    <recommendedName>
        <fullName evidence="2">DUF3752 domain-containing protein</fullName>
    </recommendedName>
</protein>
<evidence type="ECO:0000313" key="5">
    <source>
        <dbReference type="Proteomes" id="UP000015101"/>
    </source>
</evidence>
<dbReference type="PANTHER" id="PTHR46370">
    <property type="entry name" value="GPALPP MOTIFS-CONTAINING PROTEIN 1"/>
    <property type="match status" value="1"/>
</dbReference>
<gene>
    <name evidence="4" type="primary">20212446</name>
    <name evidence="3" type="ORF">HELRODRAFT_192908</name>
</gene>
<reference evidence="5" key="1">
    <citation type="submission" date="2012-12" db="EMBL/GenBank/DDBJ databases">
        <authorList>
            <person name="Hellsten U."/>
            <person name="Grimwood J."/>
            <person name="Chapman J.A."/>
            <person name="Shapiro H."/>
            <person name="Aerts A."/>
            <person name="Otillar R.P."/>
            <person name="Terry A.Y."/>
            <person name="Boore J.L."/>
            <person name="Simakov O."/>
            <person name="Marletaz F."/>
            <person name="Cho S.-J."/>
            <person name="Edsinger-Gonzales E."/>
            <person name="Havlak P."/>
            <person name="Kuo D.-H."/>
            <person name="Larsson T."/>
            <person name="Lv J."/>
            <person name="Arendt D."/>
            <person name="Savage R."/>
            <person name="Osoegawa K."/>
            <person name="de Jong P."/>
            <person name="Lindberg D.R."/>
            <person name="Seaver E.C."/>
            <person name="Weisblat D.A."/>
            <person name="Putnam N.H."/>
            <person name="Grigoriev I.V."/>
            <person name="Rokhsar D.S."/>
        </authorList>
    </citation>
    <scope>NUCLEOTIDE SEQUENCE</scope>
</reference>
<proteinExistence type="predicted"/>
<feature type="compositionally biased region" description="Polar residues" evidence="1">
    <location>
        <begin position="58"/>
        <end position="74"/>
    </location>
</feature>
<feature type="region of interest" description="Disordered" evidence="1">
    <location>
        <begin position="1"/>
        <end position="77"/>
    </location>
</feature>
<dbReference type="Proteomes" id="UP000015101">
    <property type="component" value="Unassembled WGS sequence"/>
</dbReference>
<feature type="compositionally biased region" description="Basic residues" evidence="1">
    <location>
        <begin position="322"/>
        <end position="333"/>
    </location>
</feature>
<reference evidence="4" key="3">
    <citation type="submission" date="2015-06" db="UniProtKB">
        <authorList>
            <consortium name="EnsemblMetazoa"/>
        </authorList>
    </citation>
    <scope>IDENTIFICATION</scope>
</reference>
<feature type="compositionally biased region" description="Basic and acidic residues" evidence="1">
    <location>
        <begin position="89"/>
        <end position="98"/>
    </location>
</feature>
<dbReference type="GeneID" id="20212446"/>
<dbReference type="OrthoDB" id="73491at2759"/>
<dbReference type="HOGENOM" id="CLU_682023_0_0_1"/>
<sequence length="404" mass="46516">MNSNLKRKVSDDNDNDDRLHLSSSKKFKSTSKNYDPFDNDEGCFGSKIFTRPSEKNESSLYNNDNKKQTSSLSNDFIGPVIPVNYIKKDQLEDGDRRVTKNFGYSEIARNNERKNSRPDGKDCGNENVEEDDDLYGPRPPPRNSGGEKYSDGETAVEDVINEIEKRSMLMKKKLLGLEQPEASSKSTKREEWMTQLPSQFTKSFGVTARKFSTSLNHGVSEEDRSGWTDTPEDRERKMKSRATSGNHRNDDGDNLDEPSPKDLMLIRRNEQYRKFIEKHNEVTRRNKSLLEMHEEKRRKGKKKRRSPSSSSSSSSSSEEEKRKKHKKKHKKDKKSSGDAKKEKNPKVKNSKSSSSPQKEKATRRPFDRDVDLQVSRMTLTEKRSFIDKARVLNSKFGHGKSQFL</sequence>
<dbReference type="InterPro" id="IPR046331">
    <property type="entry name" value="GPAM1-like"/>
</dbReference>
<organism evidence="4 5">
    <name type="scientific">Helobdella robusta</name>
    <name type="common">Californian leech</name>
    <dbReference type="NCBI Taxonomy" id="6412"/>
    <lineage>
        <taxon>Eukaryota</taxon>
        <taxon>Metazoa</taxon>
        <taxon>Spiralia</taxon>
        <taxon>Lophotrochozoa</taxon>
        <taxon>Annelida</taxon>
        <taxon>Clitellata</taxon>
        <taxon>Hirudinea</taxon>
        <taxon>Rhynchobdellida</taxon>
        <taxon>Glossiphoniidae</taxon>
        <taxon>Helobdella</taxon>
    </lineage>
</organism>
<dbReference type="STRING" id="6412.T1FUF0"/>
<feature type="compositionally biased region" description="Basic and acidic residues" evidence="1">
    <location>
        <begin position="219"/>
        <end position="236"/>
    </location>
</feature>
<dbReference type="eggNOG" id="KOG4188">
    <property type="taxonomic scope" value="Eukaryota"/>
</dbReference>
<dbReference type="EnsemblMetazoa" id="HelroT192908">
    <property type="protein sequence ID" value="HelroP192908"/>
    <property type="gene ID" value="HelroG192908"/>
</dbReference>
<accession>T1FUF0</accession>
<dbReference type="KEGG" id="hro:HELRODRAFT_192908"/>
<feature type="compositionally biased region" description="Basic and acidic residues" evidence="1">
    <location>
        <begin position="8"/>
        <end position="20"/>
    </location>
</feature>
<dbReference type="AlphaFoldDB" id="T1FUF0"/>
<feature type="region of interest" description="Disordered" evidence="1">
    <location>
        <begin position="89"/>
        <end position="158"/>
    </location>
</feature>
<feature type="compositionally biased region" description="Basic and acidic residues" evidence="1">
    <location>
        <begin position="357"/>
        <end position="371"/>
    </location>
</feature>
<dbReference type="PANTHER" id="PTHR46370:SF1">
    <property type="entry name" value="GPALPP MOTIFS-CONTAINING PROTEIN 1"/>
    <property type="match status" value="1"/>
</dbReference>
<name>T1FUF0_HELRO</name>
<dbReference type="OMA" id="DNDEGCF"/>
<dbReference type="RefSeq" id="XP_009023371.1">
    <property type="nucleotide sequence ID" value="XM_009025123.1"/>
</dbReference>
<feature type="compositionally biased region" description="Basic and acidic residues" evidence="1">
    <location>
        <begin position="258"/>
        <end position="297"/>
    </location>
</feature>
<reference evidence="3 5" key="2">
    <citation type="journal article" date="2013" name="Nature">
        <title>Insights into bilaterian evolution from three spiralian genomes.</title>
        <authorList>
            <person name="Simakov O."/>
            <person name="Marletaz F."/>
            <person name="Cho S.J."/>
            <person name="Edsinger-Gonzales E."/>
            <person name="Havlak P."/>
            <person name="Hellsten U."/>
            <person name="Kuo D.H."/>
            <person name="Larsson T."/>
            <person name="Lv J."/>
            <person name="Arendt D."/>
            <person name="Savage R."/>
            <person name="Osoegawa K."/>
            <person name="de Jong P."/>
            <person name="Grimwood J."/>
            <person name="Chapman J.A."/>
            <person name="Shapiro H."/>
            <person name="Aerts A."/>
            <person name="Otillar R.P."/>
            <person name="Terry A.Y."/>
            <person name="Boore J.L."/>
            <person name="Grigoriev I.V."/>
            <person name="Lindberg D.R."/>
            <person name="Seaver E.C."/>
            <person name="Weisblat D.A."/>
            <person name="Putnam N.H."/>
            <person name="Rokhsar D.S."/>
        </authorList>
    </citation>
    <scope>NUCLEOTIDE SEQUENCE</scope>
</reference>
<keyword evidence="5" id="KW-1185">Reference proteome</keyword>
<feature type="domain" description="DUF3752" evidence="2">
    <location>
        <begin position="205"/>
        <end position="309"/>
    </location>
</feature>
<evidence type="ECO:0000256" key="1">
    <source>
        <dbReference type="SAM" id="MobiDB-lite"/>
    </source>
</evidence>
<evidence type="ECO:0000313" key="3">
    <source>
        <dbReference type="EMBL" id="ESN98408.1"/>
    </source>
</evidence>
<dbReference type="EMBL" id="KB097144">
    <property type="protein sequence ID" value="ESN98408.1"/>
    <property type="molecule type" value="Genomic_DNA"/>
</dbReference>
<dbReference type="Pfam" id="PF12572">
    <property type="entry name" value="DUF3752"/>
    <property type="match status" value="1"/>
</dbReference>
<feature type="compositionally biased region" description="Low complexity" evidence="1">
    <location>
        <begin position="307"/>
        <end position="316"/>
    </location>
</feature>
<feature type="region of interest" description="Disordered" evidence="1">
    <location>
        <begin position="213"/>
        <end position="372"/>
    </location>
</feature>
<dbReference type="CTD" id="20212446"/>
<feature type="compositionally biased region" description="Basic and acidic residues" evidence="1">
    <location>
        <begin position="109"/>
        <end position="124"/>
    </location>
</feature>
<feature type="compositionally biased region" description="Basic and acidic residues" evidence="1">
    <location>
        <begin position="334"/>
        <end position="345"/>
    </location>
</feature>
<dbReference type="EMBL" id="AMQM01005870">
    <property type="status" value="NOT_ANNOTATED_CDS"/>
    <property type="molecule type" value="Genomic_DNA"/>
</dbReference>
<dbReference type="InParanoid" id="T1FUF0"/>
<evidence type="ECO:0000313" key="4">
    <source>
        <dbReference type="EnsemblMetazoa" id="HelroP192908"/>
    </source>
</evidence>